<name>A0A0N4W0X3_HAEPC</name>
<evidence type="ECO:0000256" key="2">
    <source>
        <dbReference type="ARBA" id="ARBA00004673"/>
    </source>
</evidence>
<reference evidence="8 9" key="2">
    <citation type="submission" date="2018-11" db="EMBL/GenBank/DDBJ databases">
        <authorList>
            <consortium name="Pathogen Informatics"/>
        </authorList>
    </citation>
    <scope>NUCLEOTIDE SEQUENCE [LARGE SCALE GENOMIC DNA]</scope>
    <source>
        <strain evidence="8 9">MHpl1</strain>
    </source>
</reference>
<dbReference type="EMBL" id="UZAF01016105">
    <property type="protein sequence ID" value="VDO20445.1"/>
    <property type="molecule type" value="Genomic_DNA"/>
</dbReference>
<organism evidence="10">
    <name type="scientific">Haemonchus placei</name>
    <name type="common">Barber's pole worm</name>
    <dbReference type="NCBI Taxonomy" id="6290"/>
    <lineage>
        <taxon>Eukaryota</taxon>
        <taxon>Metazoa</taxon>
        <taxon>Ecdysozoa</taxon>
        <taxon>Nematoda</taxon>
        <taxon>Chromadorea</taxon>
        <taxon>Rhabditida</taxon>
        <taxon>Rhabditina</taxon>
        <taxon>Rhabditomorpha</taxon>
        <taxon>Strongyloidea</taxon>
        <taxon>Trichostrongylidae</taxon>
        <taxon>Haemonchus</taxon>
    </lineage>
</organism>
<dbReference type="GO" id="GO:0006123">
    <property type="term" value="P:mitochondrial electron transport, cytochrome c to oxygen"/>
    <property type="evidence" value="ECO:0007669"/>
    <property type="project" value="InterPro"/>
</dbReference>
<evidence type="ECO:0000256" key="1">
    <source>
        <dbReference type="ARBA" id="ARBA00004434"/>
    </source>
</evidence>
<dbReference type="OrthoDB" id="9974841at2759"/>
<accession>A0A0N4W0X3</accession>
<proteinExistence type="inferred from homology"/>
<dbReference type="Gene3D" id="4.10.49.10">
    <property type="entry name" value="Cytochrome c oxidase subunit VIIc"/>
    <property type="match status" value="1"/>
</dbReference>
<dbReference type="AlphaFoldDB" id="A0A0N4W0X3"/>
<evidence type="ECO:0000256" key="4">
    <source>
        <dbReference type="ARBA" id="ARBA00022792"/>
    </source>
</evidence>
<keyword evidence="4" id="KW-0999">Mitochondrion inner membrane</keyword>
<evidence type="ECO:0000256" key="5">
    <source>
        <dbReference type="ARBA" id="ARBA00023128"/>
    </source>
</evidence>
<dbReference type="WBParaSite" id="HPLM_0000324301-mRNA-1">
    <property type="protein sequence ID" value="HPLM_0000324301-mRNA-1"/>
    <property type="gene ID" value="HPLM_0000324301"/>
</dbReference>
<gene>
    <name evidence="8" type="ORF">HPLM_LOCUS3235</name>
</gene>
<dbReference type="GO" id="GO:0045277">
    <property type="term" value="C:respiratory chain complex IV"/>
    <property type="evidence" value="ECO:0007669"/>
    <property type="project" value="InterPro"/>
</dbReference>
<dbReference type="InterPro" id="IPR004202">
    <property type="entry name" value="COX7C/Cox8"/>
</dbReference>
<evidence type="ECO:0000313" key="10">
    <source>
        <dbReference type="WBParaSite" id="HPLM_0000324301-mRNA-1"/>
    </source>
</evidence>
<evidence type="ECO:0000313" key="8">
    <source>
        <dbReference type="EMBL" id="VDO20445.1"/>
    </source>
</evidence>
<keyword evidence="7" id="KW-1133">Transmembrane helix</keyword>
<evidence type="ECO:0000256" key="3">
    <source>
        <dbReference type="ARBA" id="ARBA00010514"/>
    </source>
</evidence>
<feature type="transmembrane region" description="Helical" evidence="7">
    <location>
        <begin position="45"/>
        <end position="66"/>
    </location>
</feature>
<dbReference type="SUPFAM" id="SSF81427">
    <property type="entry name" value="Mitochondrial cytochrome c oxidase subunit VIIc (aka VIIIa)"/>
    <property type="match status" value="1"/>
</dbReference>
<keyword evidence="6 7" id="KW-0472">Membrane</keyword>
<dbReference type="Pfam" id="PF02935">
    <property type="entry name" value="COX7C"/>
    <property type="match status" value="1"/>
</dbReference>
<dbReference type="GO" id="GO:0005743">
    <property type="term" value="C:mitochondrial inner membrane"/>
    <property type="evidence" value="ECO:0007669"/>
    <property type="project" value="UniProtKB-SubCell"/>
</dbReference>
<dbReference type="STRING" id="6290.A0A0N4W0X3"/>
<keyword evidence="9" id="KW-1185">Reference proteome</keyword>
<protein>
    <submittedName>
        <fullName evidence="10">Cytochrome c oxidase polypeptide VIIc</fullName>
    </submittedName>
</protein>
<comment type="similarity">
    <text evidence="3">Belongs to the cytochrome c oxidase VIIc family.</text>
</comment>
<reference evidence="10" key="1">
    <citation type="submission" date="2017-02" db="UniProtKB">
        <authorList>
            <consortium name="WormBaseParasite"/>
        </authorList>
    </citation>
    <scope>IDENTIFICATION</scope>
</reference>
<dbReference type="Proteomes" id="UP000268014">
    <property type="component" value="Unassembled WGS sequence"/>
</dbReference>
<keyword evidence="7" id="KW-0812">Transmembrane</keyword>
<sequence length="75" mass="8919">MPQNTTRISHFLSYLTLRYIKKTQEMVKLSNYTFQRTPFSVTNKWLFATKAIVILTVGFWAPFIVVEYQLRKANQ</sequence>
<evidence type="ECO:0000256" key="6">
    <source>
        <dbReference type="ARBA" id="ARBA00023136"/>
    </source>
</evidence>
<dbReference type="UniPathway" id="UPA00705"/>
<keyword evidence="5" id="KW-0496">Mitochondrion</keyword>
<comment type="pathway">
    <text evidence="2">Energy metabolism; oxidative phosphorylation.</text>
</comment>
<dbReference type="InterPro" id="IPR036636">
    <property type="entry name" value="COX7C/Cox8_sf"/>
</dbReference>
<comment type="subcellular location">
    <subcellularLocation>
        <location evidence="1">Mitochondrion inner membrane</location>
        <topology evidence="1">Single-pass membrane protein</topology>
    </subcellularLocation>
</comment>
<evidence type="ECO:0000313" key="9">
    <source>
        <dbReference type="Proteomes" id="UP000268014"/>
    </source>
</evidence>
<evidence type="ECO:0000256" key="7">
    <source>
        <dbReference type="SAM" id="Phobius"/>
    </source>
</evidence>